<organism evidence="1">
    <name type="scientific">Oryza punctata</name>
    <name type="common">Red rice</name>
    <dbReference type="NCBI Taxonomy" id="4537"/>
    <lineage>
        <taxon>Eukaryota</taxon>
        <taxon>Viridiplantae</taxon>
        <taxon>Streptophyta</taxon>
        <taxon>Embryophyta</taxon>
        <taxon>Tracheophyta</taxon>
        <taxon>Spermatophyta</taxon>
        <taxon>Magnoliopsida</taxon>
        <taxon>Liliopsida</taxon>
        <taxon>Poales</taxon>
        <taxon>Poaceae</taxon>
        <taxon>BOP clade</taxon>
        <taxon>Oryzoideae</taxon>
        <taxon>Oryzeae</taxon>
        <taxon>Oryzinae</taxon>
        <taxon>Oryza</taxon>
    </lineage>
</organism>
<dbReference type="HOGENOM" id="CLU_2188249_0_0_1"/>
<proteinExistence type="predicted"/>
<accession>A0A0E0LZ18</accession>
<dbReference type="EnsemblPlants" id="OPUNC09G02640.1">
    <property type="protein sequence ID" value="OPUNC09G02640.1"/>
    <property type="gene ID" value="OPUNC09G02640"/>
</dbReference>
<reference evidence="1" key="2">
    <citation type="submission" date="2018-05" db="EMBL/GenBank/DDBJ databases">
        <title>OpunRS2 (Oryza punctata Reference Sequence Version 2).</title>
        <authorList>
            <person name="Zhang J."/>
            <person name="Kudrna D."/>
            <person name="Lee S."/>
            <person name="Talag J."/>
            <person name="Welchert J."/>
            <person name="Wing R.A."/>
        </authorList>
    </citation>
    <scope>NUCLEOTIDE SEQUENCE [LARGE SCALE GENOMIC DNA]</scope>
</reference>
<reference evidence="1" key="1">
    <citation type="submission" date="2015-04" db="UniProtKB">
        <authorList>
            <consortium name="EnsemblPlants"/>
        </authorList>
    </citation>
    <scope>IDENTIFICATION</scope>
</reference>
<dbReference type="AlphaFoldDB" id="A0A0E0LZ18"/>
<evidence type="ECO:0000313" key="1">
    <source>
        <dbReference type="EnsemblPlants" id="OPUNC09G02640.1"/>
    </source>
</evidence>
<sequence>MHAQNVFDEMPTNHSFELNQVCWLSNAWDPLTNISTTSHAATVKPIKPPPKLSTTLPVHFILPLPALALPLPSSTMRISSRSTACSATAGHEPSLGWARWIGVGCRADQ</sequence>
<dbReference type="Proteomes" id="UP000026962">
    <property type="component" value="Chromosome 9"/>
</dbReference>
<keyword evidence="2" id="KW-1185">Reference proteome</keyword>
<name>A0A0E0LZ18_ORYPU</name>
<protein>
    <submittedName>
        <fullName evidence="1">Uncharacterized protein</fullName>
    </submittedName>
</protein>
<evidence type="ECO:0000313" key="2">
    <source>
        <dbReference type="Proteomes" id="UP000026962"/>
    </source>
</evidence>
<dbReference type="Gramene" id="OPUNC09G02640.1">
    <property type="protein sequence ID" value="OPUNC09G02640.1"/>
    <property type="gene ID" value="OPUNC09G02640"/>
</dbReference>